<dbReference type="Proteomes" id="UP001501627">
    <property type="component" value="Unassembled WGS sequence"/>
</dbReference>
<evidence type="ECO:0000313" key="2">
    <source>
        <dbReference type="EMBL" id="GAA3981527.1"/>
    </source>
</evidence>
<organism evidence="2 3">
    <name type="scientific">Comamonas faecalis</name>
    <dbReference type="NCBI Taxonomy" id="1387849"/>
    <lineage>
        <taxon>Bacteria</taxon>
        <taxon>Pseudomonadati</taxon>
        <taxon>Pseudomonadota</taxon>
        <taxon>Betaproteobacteria</taxon>
        <taxon>Burkholderiales</taxon>
        <taxon>Comamonadaceae</taxon>
        <taxon>Comamonas</taxon>
    </lineage>
</organism>
<evidence type="ECO:0000256" key="1">
    <source>
        <dbReference type="SAM" id="Phobius"/>
    </source>
</evidence>
<protein>
    <recommendedName>
        <fullName evidence="4">DUF3149 domain-containing protein</fullName>
    </recommendedName>
</protein>
<sequence>MRLLHDLFTTDVGLFSAIGIAFMLGMGGFFFWLFTRTDTMPKKEEDTSQ</sequence>
<dbReference type="InterPro" id="IPR021494">
    <property type="entry name" value="DUF3149"/>
</dbReference>
<comment type="caution">
    <text evidence="2">The sequence shown here is derived from an EMBL/GenBank/DDBJ whole genome shotgun (WGS) entry which is preliminary data.</text>
</comment>
<dbReference type="Pfam" id="PF11346">
    <property type="entry name" value="DUF3149"/>
    <property type="match status" value="1"/>
</dbReference>
<keyword evidence="1" id="KW-0472">Membrane</keyword>
<proteinExistence type="predicted"/>
<feature type="transmembrane region" description="Helical" evidence="1">
    <location>
        <begin position="12"/>
        <end position="34"/>
    </location>
</feature>
<gene>
    <name evidence="2" type="ORF">GCM10022279_01430</name>
</gene>
<evidence type="ECO:0008006" key="4">
    <source>
        <dbReference type="Google" id="ProtNLM"/>
    </source>
</evidence>
<dbReference type="EMBL" id="BAABBP010000001">
    <property type="protein sequence ID" value="GAA3981527.1"/>
    <property type="molecule type" value="Genomic_DNA"/>
</dbReference>
<reference evidence="3" key="1">
    <citation type="journal article" date="2019" name="Int. J. Syst. Evol. Microbiol.">
        <title>The Global Catalogue of Microorganisms (GCM) 10K type strain sequencing project: providing services to taxonomists for standard genome sequencing and annotation.</title>
        <authorList>
            <consortium name="The Broad Institute Genomics Platform"/>
            <consortium name="The Broad Institute Genome Sequencing Center for Infectious Disease"/>
            <person name="Wu L."/>
            <person name="Ma J."/>
        </authorList>
    </citation>
    <scope>NUCLEOTIDE SEQUENCE [LARGE SCALE GENOMIC DNA]</scope>
    <source>
        <strain evidence="3">JCM 17561</strain>
    </source>
</reference>
<name>A0ABP7QG38_9BURK</name>
<dbReference type="RefSeq" id="WP_103044627.1">
    <property type="nucleotide sequence ID" value="NZ_BAABBP010000001.1"/>
</dbReference>
<evidence type="ECO:0000313" key="3">
    <source>
        <dbReference type="Proteomes" id="UP001501627"/>
    </source>
</evidence>
<accession>A0ABP7QG38</accession>
<keyword evidence="1" id="KW-1133">Transmembrane helix</keyword>
<keyword evidence="3" id="KW-1185">Reference proteome</keyword>
<keyword evidence="1" id="KW-0812">Transmembrane</keyword>